<reference evidence="1 2" key="1">
    <citation type="submission" date="2020-03" db="EMBL/GenBank/DDBJ databases">
        <title>The Isolation and Genome Sequence of a Novel Cyanophage S-N03 from the Huanghai Sea, China.</title>
        <authorList>
            <person name="Jiang T."/>
        </authorList>
    </citation>
    <scope>NUCLEOTIDE SEQUENCE [LARGE SCALE GENOMIC DNA]</scope>
</reference>
<organism evidence="1 2">
    <name type="scientific">Synechococcus phage S-N03</name>
    <dbReference type="NCBI Taxonomy" id="2718943"/>
    <lineage>
        <taxon>Viruses</taxon>
        <taxon>Duplodnaviria</taxon>
        <taxon>Heunggongvirae</taxon>
        <taxon>Uroviricota</taxon>
        <taxon>Caudoviricetes</taxon>
        <taxon>Pantevenvirales</taxon>
        <taxon>Kyanoviridae</taxon>
        <taxon>Huanghaivirus</taxon>
        <taxon>Huanghaivirus snothree</taxon>
    </lineage>
</organism>
<dbReference type="EMBL" id="MT162466">
    <property type="protein sequence ID" value="QIN96815.1"/>
    <property type="molecule type" value="Genomic_DNA"/>
</dbReference>
<sequence>MTTKLRRKFEEHLESLEAAAYSEIDLRDNYKLYNKLQRFYTKQGVTFTGDTETDYNMVVNYLYEDLFADY</sequence>
<dbReference type="RefSeq" id="YP_010669195.1">
    <property type="nucleotide sequence ID" value="NC_070959.1"/>
</dbReference>
<evidence type="ECO:0000313" key="2">
    <source>
        <dbReference type="Proteomes" id="UP000502617"/>
    </source>
</evidence>
<dbReference type="Proteomes" id="UP000502617">
    <property type="component" value="Segment"/>
</dbReference>
<dbReference type="GeneID" id="77945349"/>
<dbReference type="KEGG" id="vg:77945349"/>
<evidence type="ECO:0000313" key="1">
    <source>
        <dbReference type="EMBL" id="QIN96815.1"/>
    </source>
</evidence>
<proteinExistence type="predicted"/>
<protein>
    <submittedName>
        <fullName evidence="1">Uncharacterized protein</fullName>
    </submittedName>
</protein>
<accession>A0A6G8R5Y7</accession>
<name>A0A6G8R5Y7_9CAUD</name>
<keyword evidence="2" id="KW-1185">Reference proteome</keyword>